<proteinExistence type="predicted"/>
<evidence type="ECO:0008006" key="3">
    <source>
        <dbReference type="Google" id="ProtNLM"/>
    </source>
</evidence>
<protein>
    <recommendedName>
        <fullName evidence="3">Protein FAR1-RELATED SEQUENCE</fullName>
    </recommendedName>
</protein>
<dbReference type="Proteomes" id="UP000257109">
    <property type="component" value="Unassembled WGS sequence"/>
</dbReference>
<sequence length="150" mass="17192">MESSNDQEMVKTLIEVMLETRHGLCAWHLLQNGIKHLDDFMKGGMHIGRPRKTLWAHDILWTHITPLDTLDARFGRRAQITSYQNSLKINGEDPDRMCETLNLAFHRTPTRKLQQLCGVAHALSIVVSWCDVAAMSRLRSLRKQCVTGRT</sequence>
<dbReference type="EMBL" id="QJKJ01004729">
    <property type="protein sequence ID" value="RDX92967.1"/>
    <property type="molecule type" value="Genomic_DNA"/>
</dbReference>
<name>A0A371GQY0_MUCPR</name>
<gene>
    <name evidence="1" type="ORF">CR513_24838</name>
</gene>
<keyword evidence="2" id="KW-1185">Reference proteome</keyword>
<reference evidence="1" key="1">
    <citation type="submission" date="2018-05" db="EMBL/GenBank/DDBJ databases">
        <title>Draft genome of Mucuna pruriens seed.</title>
        <authorList>
            <person name="Nnadi N.E."/>
            <person name="Vos R."/>
            <person name="Hasami M.H."/>
            <person name="Devisetty U.K."/>
            <person name="Aguiy J.C."/>
        </authorList>
    </citation>
    <scope>NUCLEOTIDE SEQUENCE [LARGE SCALE GENOMIC DNA]</scope>
    <source>
        <strain evidence="1">JCA_2017</strain>
    </source>
</reference>
<comment type="caution">
    <text evidence="1">The sequence shown here is derived from an EMBL/GenBank/DDBJ whole genome shotgun (WGS) entry which is preliminary data.</text>
</comment>
<organism evidence="1 2">
    <name type="scientific">Mucuna pruriens</name>
    <name type="common">Velvet bean</name>
    <name type="synonym">Dolichos pruriens</name>
    <dbReference type="NCBI Taxonomy" id="157652"/>
    <lineage>
        <taxon>Eukaryota</taxon>
        <taxon>Viridiplantae</taxon>
        <taxon>Streptophyta</taxon>
        <taxon>Embryophyta</taxon>
        <taxon>Tracheophyta</taxon>
        <taxon>Spermatophyta</taxon>
        <taxon>Magnoliopsida</taxon>
        <taxon>eudicotyledons</taxon>
        <taxon>Gunneridae</taxon>
        <taxon>Pentapetalae</taxon>
        <taxon>rosids</taxon>
        <taxon>fabids</taxon>
        <taxon>Fabales</taxon>
        <taxon>Fabaceae</taxon>
        <taxon>Papilionoideae</taxon>
        <taxon>50 kb inversion clade</taxon>
        <taxon>NPAAA clade</taxon>
        <taxon>indigoferoid/millettioid clade</taxon>
        <taxon>Phaseoleae</taxon>
        <taxon>Mucuna</taxon>
    </lineage>
</organism>
<evidence type="ECO:0000313" key="1">
    <source>
        <dbReference type="EMBL" id="RDX92967.1"/>
    </source>
</evidence>
<evidence type="ECO:0000313" key="2">
    <source>
        <dbReference type="Proteomes" id="UP000257109"/>
    </source>
</evidence>
<feature type="non-terminal residue" evidence="1">
    <location>
        <position position="1"/>
    </location>
</feature>
<dbReference type="AlphaFoldDB" id="A0A371GQY0"/>
<accession>A0A371GQY0</accession>